<protein>
    <submittedName>
        <fullName evidence="2">Uncharacterized protein</fullName>
    </submittedName>
</protein>
<evidence type="ECO:0000256" key="1">
    <source>
        <dbReference type="SAM" id="MobiDB-lite"/>
    </source>
</evidence>
<organism evidence="2 3">
    <name type="scientific">Peronospora matthiolae</name>
    <dbReference type="NCBI Taxonomy" id="2874970"/>
    <lineage>
        <taxon>Eukaryota</taxon>
        <taxon>Sar</taxon>
        <taxon>Stramenopiles</taxon>
        <taxon>Oomycota</taxon>
        <taxon>Peronosporomycetes</taxon>
        <taxon>Peronosporales</taxon>
        <taxon>Peronosporaceae</taxon>
        <taxon>Peronospora</taxon>
    </lineage>
</organism>
<feature type="compositionally biased region" description="Polar residues" evidence="1">
    <location>
        <begin position="164"/>
        <end position="173"/>
    </location>
</feature>
<proteinExistence type="predicted"/>
<gene>
    <name evidence="2" type="ORF">PM001_LOCUS21475</name>
</gene>
<evidence type="ECO:0000313" key="2">
    <source>
        <dbReference type="EMBL" id="CAK7936325.1"/>
    </source>
</evidence>
<dbReference type="AlphaFoldDB" id="A0AAV1UP83"/>
<feature type="compositionally biased region" description="Basic and acidic residues" evidence="1">
    <location>
        <begin position="498"/>
        <end position="526"/>
    </location>
</feature>
<dbReference type="EMBL" id="CAKLBY020000224">
    <property type="protein sequence ID" value="CAK7936325.1"/>
    <property type="molecule type" value="Genomic_DNA"/>
</dbReference>
<evidence type="ECO:0000313" key="3">
    <source>
        <dbReference type="Proteomes" id="UP001162060"/>
    </source>
</evidence>
<feature type="compositionally biased region" description="Basic and acidic residues" evidence="1">
    <location>
        <begin position="174"/>
        <end position="203"/>
    </location>
</feature>
<comment type="caution">
    <text evidence="2">The sequence shown here is derived from an EMBL/GenBank/DDBJ whole genome shotgun (WGS) entry which is preliminary data.</text>
</comment>
<sequence length="680" mass="75024">MAPLPSCASQRDAVVAWLERSDNFLRVAPLFGASRRHQGNAGTGSDAAAVGRPLDESQALAELAAWVNHASPRSGWDATLAKQMLRHFFMEFRATAAEASKPGFTLSRTDEVFGIQTIEEKLNHMCRHFVRLQRLYDPKRTSDVAEKERKRDRGAGGGGELRQKGTSVSSIQQMDRRGGRGESRRERDAGGSDVRESQMKDMTRSGGKTRAVLAKQQMKDMDACGQGKRVRSPELIEIISDEDEEDEKQLAVSVIDTTDKRRKRVNRFGSEEFANNGEDEVLSGQKKKRKRAQVSARKPAGSEARRSVLQSEDVATQAEVYQTSATNGRSLVVDQGQVRSRNHDGLALRCPATTGELTGATSVSKFVGCGHELTESISLTSEPGQPLATQEVTSCPAIPQDMMSTSPIIMAQDLEAPRSVASSSTSYRSTAQVSAATSECDAQGLRTSELPVHNASGRSASSQLQCPPALHSAIAKIVSQCLDLLDFRFDRCPSRFCDRDTSPRKDENEGKAAKDNACAKDSDSRHNGLSASDLCRRRGVQVPPATTATTAQSSVKCNDYDTSMKSKTTSADYPKSSMWIDDHIPLLFDLPHCVSGNTDLERKRSYLTAKKLAFERFKWKHEKELQEQEMEVLRSEMEIRKACAQEEIEYQQMSVRADVIYRMILAGASIEDTTERLAWL</sequence>
<accession>A0AAV1UP83</accession>
<feature type="region of interest" description="Disordered" evidence="1">
    <location>
        <begin position="276"/>
        <end position="311"/>
    </location>
</feature>
<feature type="compositionally biased region" description="Basic and acidic residues" evidence="1">
    <location>
        <begin position="140"/>
        <end position="154"/>
    </location>
</feature>
<reference evidence="2" key="1">
    <citation type="submission" date="2024-01" db="EMBL/GenBank/DDBJ databases">
        <authorList>
            <person name="Webb A."/>
        </authorList>
    </citation>
    <scope>NUCLEOTIDE SEQUENCE</scope>
    <source>
        <strain evidence="2">Pm1</strain>
    </source>
</reference>
<name>A0AAV1UP83_9STRA</name>
<dbReference type="Proteomes" id="UP001162060">
    <property type="component" value="Unassembled WGS sequence"/>
</dbReference>
<feature type="region of interest" description="Disordered" evidence="1">
    <location>
        <begin position="140"/>
        <end position="209"/>
    </location>
</feature>
<feature type="region of interest" description="Disordered" evidence="1">
    <location>
        <begin position="498"/>
        <end position="536"/>
    </location>
</feature>